<dbReference type="AlphaFoldDB" id="A0A484FI91"/>
<evidence type="ECO:0000256" key="1">
    <source>
        <dbReference type="SAM" id="Phobius"/>
    </source>
</evidence>
<protein>
    <submittedName>
        <fullName evidence="2">Uncharacterized protein</fullName>
    </submittedName>
</protein>
<keyword evidence="1" id="KW-0812">Transmembrane</keyword>
<evidence type="ECO:0000313" key="2">
    <source>
        <dbReference type="EMBL" id="TDZ17743.1"/>
    </source>
</evidence>
<comment type="caution">
    <text evidence="2">The sequence shown here is derived from an EMBL/GenBank/DDBJ whole genome shotgun (WGS) entry which is preliminary data.</text>
</comment>
<gene>
    <name evidence="2" type="ORF">Cob_v009358</name>
</gene>
<proteinExistence type="predicted"/>
<dbReference type="EMBL" id="AMCV02000027">
    <property type="protein sequence ID" value="TDZ17743.1"/>
    <property type="molecule type" value="Genomic_DNA"/>
</dbReference>
<organism evidence="2 3">
    <name type="scientific">Colletotrichum orbiculare (strain 104-T / ATCC 96160 / CBS 514.97 / LARS 414 / MAFF 240422)</name>
    <name type="common">Cucumber anthracnose fungus</name>
    <name type="synonym">Colletotrichum lagenarium</name>
    <dbReference type="NCBI Taxonomy" id="1213857"/>
    <lineage>
        <taxon>Eukaryota</taxon>
        <taxon>Fungi</taxon>
        <taxon>Dikarya</taxon>
        <taxon>Ascomycota</taxon>
        <taxon>Pezizomycotina</taxon>
        <taxon>Sordariomycetes</taxon>
        <taxon>Hypocreomycetidae</taxon>
        <taxon>Glomerellales</taxon>
        <taxon>Glomerellaceae</taxon>
        <taxon>Colletotrichum</taxon>
        <taxon>Colletotrichum orbiculare species complex</taxon>
    </lineage>
</organism>
<keyword evidence="1" id="KW-0472">Membrane</keyword>
<sequence>MNILVKGQDTSDDLTGMTGYHCIATLARRRLFPKGSIPYRAARLATMALILVGVFLPPVILGQATSASFAASDGKPSRIVVPSNRDRGRLWHGSNGFQECPSKFATGLHPDYMCRCQMAEAEAGVIPAHAWHWKLGVPLYDVAHPRWRDCSTYGYSVRSTATKNPGRNLQLRLTRSNALTNAYFTRITRSRGRVCTG</sequence>
<name>A0A484FI91_COLOR</name>
<reference evidence="3" key="2">
    <citation type="journal article" date="2019" name="Mol. Plant Microbe Interact.">
        <title>Genome sequence resources for four phytopathogenic fungi from the Colletotrichum orbiculare species complex.</title>
        <authorList>
            <person name="Gan P."/>
            <person name="Tsushima A."/>
            <person name="Narusaka M."/>
            <person name="Narusaka Y."/>
            <person name="Takano Y."/>
            <person name="Kubo Y."/>
            <person name="Shirasu K."/>
        </authorList>
    </citation>
    <scope>GENOME REANNOTATION</scope>
    <source>
        <strain evidence="3">104-T / ATCC 96160 / CBS 514.97 / LARS 414 / MAFF 240422</strain>
    </source>
</reference>
<evidence type="ECO:0000313" key="3">
    <source>
        <dbReference type="Proteomes" id="UP000014480"/>
    </source>
</evidence>
<feature type="transmembrane region" description="Helical" evidence="1">
    <location>
        <begin position="41"/>
        <end position="61"/>
    </location>
</feature>
<reference evidence="3" key="1">
    <citation type="journal article" date="2013" name="New Phytol.">
        <title>Comparative genomic and transcriptomic analyses reveal the hemibiotrophic stage shift of Colletotrichum fungi.</title>
        <authorList>
            <person name="Gan P."/>
            <person name="Ikeda K."/>
            <person name="Irieda H."/>
            <person name="Narusaka M."/>
            <person name="O'Connell R.J."/>
            <person name="Narusaka Y."/>
            <person name="Takano Y."/>
            <person name="Kubo Y."/>
            <person name="Shirasu K."/>
        </authorList>
    </citation>
    <scope>NUCLEOTIDE SEQUENCE [LARGE SCALE GENOMIC DNA]</scope>
    <source>
        <strain evidence="3">104-T / ATCC 96160 / CBS 514.97 / LARS 414 / MAFF 240422</strain>
    </source>
</reference>
<keyword evidence="1" id="KW-1133">Transmembrane helix</keyword>
<dbReference type="Proteomes" id="UP000014480">
    <property type="component" value="Unassembled WGS sequence"/>
</dbReference>
<keyword evidence="3" id="KW-1185">Reference proteome</keyword>
<accession>A0A484FI91</accession>